<gene>
    <name evidence="2" type="ORF">M9Y10_031951</name>
</gene>
<dbReference type="PANTHER" id="PTHR23159">
    <property type="entry name" value="CENTROSOMAL PROTEIN 2"/>
    <property type="match status" value="1"/>
</dbReference>
<evidence type="ECO:0008006" key="4">
    <source>
        <dbReference type="Google" id="ProtNLM"/>
    </source>
</evidence>
<sequence length="1005" mass="116516">MDDLSSNDSESQVFDKFTLKERNTILEQENLALKSQIDDAVNITHKLDLLQKQNLELSQEVINLKTANDNLHCRLQISLQTNSDLLKSIESQKVNYASQIQNDRLSAQNESTKQKEKYQAHIDQIYNELSQIKAQNDELQVNQKVFSNKIQHVLESADTYFNMKFLTLDDLITFLKQTNLPIISNEEEQKVKTKHLGSEDVLQSSELVQLVKNLKRKLKSVKLEYQKTDKNYQELQATSKREISTLQRKLEFMQKEKSEIESNYESTIKDLNRQLNDLKENLENTKQQLKKSKQPQPVLTTNIKEPEQNIQTFLLPTENINDSTPRGKSDHLQIESLQARITDLTSQLNIYQNRQNELQDQNRKLESASRTAEINLTKVTNDLNSLQIVHKESLAEIESLRKSLHERQQTVNKQKPVPIIIKDSPDKKLLARKEARISELMSDLHKKEQENDDLSMKLRDLELNIASKDDEINKIKQEYNEYFIRNESKKNVTADDLLPPGSFRYTNFDSSLVAEIDKIVSNESLQLPSKIEHCFRSIDDHYKKRLNEVQKLYQESVEESIELRNKMKTLITEVTIELTGKPYLFDPNKNNDSQITCSTVIESIQKVVSEFVNKYNLMSREKDQLQSVLCHLGTILETDDVIGKVDQIRDQMLVLSKRVLALKKKNKANCKENRELKGQLSSETSRLTSELDLCQTSCSELEKKITSQNDTIKKLRIQNRQLNNELKDAIEGKKELEATLTENAENQLGSLNSKYMQLENQYKSTINGHQHQILDLKDANSSLENKIKQLEAQNKASSDKINSLMAEMDEIRNENEKQSQNLIQKFNTEKNSMKKSFDQAIDELKKKNVENREDIEEMSKCIASKDSTIDDLQKTIKILNVHKIKATNEAQSLREQIGREKKLAEATIKSQTCSIETKYKEKIETIKAQFTEEQHKMVHYVIDAFRTTFCGFIGKMEEKPFKILIDRIRDNYIKLQDSDQAIRRMLNVSERQTTQDAVAQLLINH</sequence>
<dbReference type="EMBL" id="JAPFFF010000051">
    <property type="protein sequence ID" value="KAK8839589.1"/>
    <property type="molecule type" value="Genomic_DNA"/>
</dbReference>
<keyword evidence="3" id="KW-1185">Reference proteome</keyword>
<feature type="coiled-coil region" evidence="1">
    <location>
        <begin position="40"/>
        <end position="67"/>
    </location>
</feature>
<protein>
    <recommendedName>
        <fullName evidence="4">GRIP domain-containing protein</fullName>
    </recommendedName>
</protein>
<dbReference type="Gene3D" id="1.10.287.1490">
    <property type="match status" value="1"/>
</dbReference>
<evidence type="ECO:0000313" key="3">
    <source>
        <dbReference type="Proteomes" id="UP001470230"/>
    </source>
</evidence>
<evidence type="ECO:0000313" key="2">
    <source>
        <dbReference type="EMBL" id="KAK8839589.1"/>
    </source>
</evidence>
<reference evidence="2 3" key="1">
    <citation type="submission" date="2024-04" db="EMBL/GenBank/DDBJ databases">
        <title>Tritrichomonas musculus Genome.</title>
        <authorList>
            <person name="Alves-Ferreira E."/>
            <person name="Grigg M."/>
            <person name="Lorenzi H."/>
            <person name="Galac M."/>
        </authorList>
    </citation>
    <scope>NUCLEOTIDE SEQUENCE [LARGE SCALE GENOMIC DNA]</scope>
    <source>
        <strain evidence="2 3">EAF2021</strain>
    </source>
</reference>
<feature type="coiled-coil region" evidence="1">
    <location>
        <begin position="115"/>
        <end position="142"/>
    </location>
</feature>
<feature type="coiled-coil region" evidence="1">
    <location>
        <begin position="430"/>
        <end position="478"/>
    </location>
</feature>
<feature type="coiled-coil region" evidence="1">
    <location>
        <begin position="334"/>
        <end position="375"/>
    </location>
</feature>
<accession>A0ABR2H065</accession>
<name>A0ABR2H065_9EUKA</name>
<dbReference type="PANTHER" id="PTHR23159:SF31">
    <property type="entry name" value="CENTROSOME-ASSOCIATED PROTEIN CEP250 ISOFORM X1"/>
    <property type="match status" value="1"/>
</dbReference>
<evidence type="ECO:0000256" key="1">
    <source>
        <dbReference type="SAM" id="Coils"/>
    </source>
</evidence>
<feature type="coiled-coil region" evidence="1">
    <location>
        <begin position="204"/>
        <end position="295"/>
    </location>
</feature>
<comment type="caution">
    <text evidence="2">The sequence shown here is derived from an EMBL/GenBank/DDBJ whole genome shotgun (WGS) entry which is preliminary data.</text>
</comment>
<feature type="coiled-coil region" evidence="1">
    <location>
        <begin position="698"/>
        <end position="861"/>
    </location>
</feature>
<keyword evidence="1" id="KW-0175">Coiled coil</keyword>
<proteinExistence type="predicted"/>
<organism evidence="2 3">
    <name type="scientific">Tritrichomonas musculus</name>
    <dbReference type="NCBI Taxonomy" id="1915356"/>
    <lineage>
        <taxon>Eukaryota</taxon>
        <taxon>Metamonada</taxon>
        <taxon>Parabasalia</taxon>
        <taxon>Tritrichomonadida</taxon>
        <taxon>Tritrichomonadidae</taxon>
        <taxon>Tritrichomonas</taxon>
    </lineage>
</organism>
<dbReference type="Proteomes" id="UP001470230">
    <property type="component" value="Unassembled WGS sequence"/>
</dbReference>